<proteinExistence type="predicted"/>
<name>A0AAV3ACN2_PYXAD</name>
<sequence>MQITLTVPRCPHLFLHCVYRRSYSCHTDRSSNMSTFVYHLYRIDLIGLVVCKINLHCSCCLLSSQEMIRTQHVCQDQLA</sequence>
<keyword evidence="2" id="KW-1185">Reference proteome</keyword>
<comment type="caution">
    <text evidence="1">The sequence shown here is derived from an EMBL/GenBank/DDBJ whole genome shotgun (WGS) entry which is preliminary data.</text>
</comment>
<dbReference type="Proteomes" id="UP001181693">
    <property type="component" value="Unassembled WGS sequence"/>
</dbReference>
<accession>A0AAV3ACN2</accession>
<reference evidence="1" key="1">
    <citation type="thesis" date="2020" institute="ProQuest LLC" country="789 East Eisenhower Parkway, Ann Arbor, MI, USA">
        <title>Comparative Genomics and Chromosome Evolution.</title>
        <authorList>
            <person name="Mudd A.B."/>
        </authorList>
    </citation>
    <scope>NUCLEOTIDE SEQUENCE</scope>
    <source>
        <strain evidence="1">1538</strain>
        <tissue evidence="1">Blood</tissue>
    </source>
</reference>
<dbReference type="AlphaFoldDB" id="A0AAV3ACN2"/>
<protein>
    <submittedName>
        <fullName evidence="1">Uncharacterized protein</fullName>
    </submittedName>
</protein>
<organism evidence="1 2">
    <name type="scientific">Pyxicephalus adspersus</name>
    <name type="common">African bullfrog</name>
    <dbReference type="NCBI Taxonomy" id="30357"/>
    <lineage>
        <taxon>Eukaryota</taxon>
        <taxon>Metazoa</taxon>
        <taxon>Chordata</taxon>
        <taxon>Craniata</taxon>
        <taxon>Vertebrata</taxon>
        <taxon>Euteleostomi</taxon>
        <taxon>Amphibia</taxon>
        <taxon>Batrachia</taxon>
        <taxon>Anura</taxon>
        <taxon>Neobatrachia</taxon>
        <taxon>Ranoidea</taxon>
        <taxon>Pyxicephalidae</taxon>
        <taxon>Pyxicephalinae</taxon>
        <taxon>Pyxicephalus</taxon>
    </lineage>
</organism>
<gene>
    <name evidence="1" type="ORF">GDO54_017540</name>
</gene>
<evidence type="ECO:0000313" key="1">
    <source>
        <dbReference type="EMBL" id="DBA20797.1"/>
    </source>
</evidence>
<dbReference type="EMBL" id="DYDO01000007">
    <property type="protein sequence ID" value="DBA20797.1"/>
    <property type="molecule type" value="Genomic_DNA"/>
</dbReference>
<evidence type="ECO:0000313" key="2">
    <source>
        <dbReference type="Proteomes" id="UP001181693"/>
    </source>
</evidence>